<evidence type="ECO:0000313" key="1">
    <source>
        <dbReference type="EMBL" id="KAF3559865.1"/>
    </source>
</evidence>
<dbReference type="AlphaFoldDB" id="A0A3N6S3V9"/>
<dbReference type="EMBL" id="QGKX02000996">
    <property type="protein sequence ID" value="KAF3559865.1"/>
    <property type="molecule type" value="Genomic_DNA"/>
</dbReference>
<protein>
    <submittedName>
        <fullName evidence="1">Uncharacterized protein</fullName>
    </submittedName>
</protein>
<reference evidence="1" key="1">
    <citation type="submission" date="2019-12" db="EMBL/GenBank/DDBJ databases">
        <title>Genome sequencing and annotation of Brassica cretica.</title>
        <authorList>
            <person name="Studholme D.J."/>
            <person name="Sarris P."/>
        </authorList>
    </citation>
    <scope>NUCLEOTIDE SEQUENCE</scope>
    <source>
        <strain evidence="1">PFS-109/04</strain>
        <tissue evidence="1">Leaf</tissue>
    </source>
</reference>
<accession>A0A3N6S3V9</accession>
<name>A0A3N6S3V9_BRACR</name>
<comment type="caution">
    <text evidence="1">The sequence shown here is derived from an EMBL/GenBank/DDBJ whole genome shotgun (WGS) entry which is preliminary data.</text>
</comment>
<sequence>MQATDSGDPSILLEGRLFSTPASSPFSPMRSQLRSTEALRLMGVPICVKISSLWFVNGVWMRSRIGSGGCRVPVGILKVGEDGGVSSLHVALRSRVLNTW</sequence>
<proteinExistence type="predicted"/>
<gene>
    <name evidence="1" type="ORF">F2Q69_00014973</name>
</gene>
<evidence type="ECO:0000313" key="2">
    <source>
        <dbReference type="Proteomes" id="UP000712600"/>
    </source>
</evidence>
<organism evidence="1 2">
    <name type="scientific">Brassica cretica</name>
    <name type="common">Mustard</name>
    <dbReference type="NCBI Taxonomy" id="69181"/>
    <lineage>
        <taxon>Eukaryota</taxon>
        <taxon>Viridiplantae</taxon>
        <taxon>Streptophyta</taxon>
        <taxon>Embryophyta</taxon>
        <taxon>Tracheophyta</taxon>
        <taxon>Spermatophyta</taxon>
        <taxon>Magnoliopsida</taxon>
        <taxon>eudicotyledons</taxon>
        <taxon>Gunneridae</taxon>
        <taxon>Pentapetalae</taxon>
        <taxon>rosids</taxon>
        <taxon>malvids</taxon>
        <taxon>Brassicales</taxon>
        <taxon>Brassicaceae</taxon>
        <taxon>Brassiceae</taxon>
        <taxon>Brassica</taxon>
    </lineage>
</organism>
<dbReference type="Proteomes" id="UP000712600">
    <property type="component" value="Unassembled WGS sequence"/>
</dbReference>